<dbReference type="GO" id="GO:0042162">
    <property type="term" value="F:telomeric DNA binding"/>
    <property type="evidence" value="ECO:0007669"/>
    <property type="project" value="InterPro"/>
</dbReference>
<dbReference type="Pfam" id="PF10341">
    <property type="entry name" value="TPP1"/>
    <property type="match status" value="1"/>
</dbReference>
<dbReference type="InterPro" id="IPR036866">
    <property type="entry name" value="RibonucZ/Hydroxyglut_hydro"/>
</dbReference>
<dbReference type="GO" id="GO:0000781">
    <property type="term" value="C:chromosome, telomeric region"/>
    <property type="evidence" value="ECO:0007669"/>
    <property type="project" value="UniProtKB-SubCell"/>
</dbReference>
<dbReference type="EC" id="3.1.26.11" evidence="6"/>
<dbReference type="GO" id="GO:0046872">
    <property type="term" value="F:metal ion binding"/>
    <property type="evidence" value="ECO:0007669"/>
    <property type="project" value="UniProtKB-KW"/>
</dbReference>
<keyword evidence="12" id="KW-0378">Hydrolase</keyword>
<sequence length="1285" mass="146220">MKTFPRSIFRTTSDLPPRLFTSFQQYKDFYKRFLDVNNSSSSMFTFTTVCHKTSDTHHPLVMLQTREGSKYLFGKVPEGAQRTLNENGMRLGKLRSVFMTGNLQYWSEIGGLPGLFLTTSDATSRGLDVFTNSSKVLSYIVATWRYFVFRKGIELNILEPPKGHLIGDSSVMILPVKIPSSIQSQPVNEDVSAKFQSQLRKITSLMFPRDTSQVNSDDPDSYKSDPSETEVQTHVSLPDPTDNLGVVDQPSLSYIVRLLPVRGKFNPKRAVELGVKPGIAFRQLTQGERIQTQEGRWVEPAEVLEPPKEFLKTVFLDIPNQHYLHNTITSDAWFAKSEENGNEDVGLVYHFLGDDIDFRSQQYVDFISKFPSHCKHVISHADYSDNSLVFTTSTIHHLKLKTYLNDNFCLPHIAYKESPEENLHKLKSLQSFTVSPSEIANDESNVINETWSTLYEKHVASLNDDPVSLNSLLKKAIIPLSPLQEASCLKDHVQVFTLGTGSALPAIHRNVLSNLVRVPYIDDTTGEIRFNSIILDGGENTLGTMLRIFGHNDGEQYRQIFKELKLIYLSHLHADHHLGLVSLINAWFAVNKETDTKLYLVLPWQFDHFLNEWFKFEGNFTQIDRSRLVYLSNEVFNARREAEFQQQDIESFEHMYDCGQLSTRIPRKNLGSLPHAEIQELYEALNLVKIETVRAIHCYWAYSVTMTFSVSSDETFRLSFSGDTRPNPAFYRSGMDTDLLIHEASLDDDLIEEALAKKHTTSTEAIRMAQLMRCPKVLLTHFSTRNSERHAFVQSEEQYEKQCESLNEYLGSAVENIIAHDVDPDFGFNDMEICYAYDTMAVRYRDMGCQKAHYEDILALSPKDQPEERQLKEQMKMYDKRQQKREKRLSYKKMKMQIPLLPPWLLESINDVVQKQSIYSNPLVKKLFVHYKGQGKVNVRATPLLRVLGFCKPTNDGGLTGILHDQDHKILVTFDRSCIEDFEVKHLRRLTHKTVESIFLVERANLRFITILELRDKFGQLPGLKIEPGLGILILEIFKVQWFTKQQISVAAKEDAMLPYIYNDEEYIAMCKENPDLGDLTKSIRHLEGGIMSEDEQLDHLAKTASAIAPPSREDDIDYDLEAQLPRNPLSSTSSFRSLHKPFKRTYGAAGDDAASFTSIRPLHSAFGPRLDTPVSAHTDLQSLSTVETTVPRSPQASFESLAPLAPRSPWARILAYLWKSGHPEGQRTLSRFHKCLAILAVTAVGGAGVLVATGHSQYLLSTVSSFLCWVEDQLGLDSLPFCQK</sequence>
<dbReference type="InterPro" id="IPR047151">
    <property type="entry name" value="RNZ2-like"/>
</dbReference>
<reference evidence="22" key="1">
    <citation type="submission" date="2021-06" db="EMBL/GenBank/DDBJ databases">
        <title>Candida auris outbreak in lebanese hospital.</title>
        <authorList>
            <person name="Finianos M."/>
        </authorList>
    </citation>
    <scope>NUCLEOTIDE SEQUENCE</scope>
    <source>
        <strain evidence="22">CA7LBN</strain>
    </source>
</reference>
<comment type="cofactor">
    <cofactor evidence="2">
        <name>Zn(2+)</name>
        <dbReference type="ChEBI" id="CHEBI:29105"/>
    </cofactor>
</comment>
<comment type="function">
    <text evidence="18">Component of the telomerase complex involved in telomere replication. Stimulates RNA/DNA heteroduplex unwinding which favors the telomere replication by the telomerase.</text>
</comment>
<evidence type="ECO:0000256" key="6">
    <source>
        <dbReference type="ARBA" id="ARBA00012477"/>
    </source>
</evidence>
<gene>
    <name evidence="22" type="ORF">CA7LBN_000142</name>
</gene>
<dbReference type="GO" id="GO:0042781">
    <property type="term" value="F:3'-tRNA processing endoribonuclease activity"/>
    <property type="evidence" value="ECO:0007669"/>
    <property type="project" value="UniProtKB-EC"/>
</dbReference>
<evidence type="ECO:0000256" key="2">
    <source>
        <dbReference type="ARBA" id="ARBA00001947"/>
    </source>
</evidence>
<evidence type="ECO:0000256" key="17">
    <source>
        <dbReference type="ARBA" id="ARBA00023906"/>
    </source>
</evidence>
<feature type="region of interest" description="Disordered" evidence="19">
    <location>
        <begin position="209"/>
        <end position="242"/>
    </location>
</feature>
<evidence type="ECO:0000256" key="18">
    <source>
        <dbReference type="ARBA" id="ARBA00024878"/>
    </source>
</evidence>
<dbReference type="CDD" id="cd07718">
    <property type="entry name" value="RNaseZ_ELAC1_ELAC2-C-term-like_MBL-fold"/>
    <property type="match status" value="1"/>
</dbReference>
<proteinExistence type="inferred from homology"/>
<dbReference type="PANTHER" id="PTHR12553">
    <property type="entry name" value="ZINC PHOSPHODIESTERASE ELAC PROTEIN 2"/>
    <property type="match status" value="1"/>
</dbReference>
<evidence type="ECO:0000256" key="16">
    <source>
        <dbReference type="ARBA" id="ARBA00023777"/>
    </source>
</evidence>
<comment type="subcellular location">
    <subcellularLocation>
        <location evidence="4">Chromosome</location>
        <location evidence="4">Telomere</location>
    </subcellularLocation>
    <subcellularLocation>
        <location evidence="3">Nucleus</location>
    </subcellularLocation>
</comment>
<evidence type="ECO:0000256" key="10">
    <source>
        <dbReference type="ARBA" id="ARBA00022723"/>
    </source>
</evidence>
<dbReference type="GO" id="GO:0007004">
    <property type="term" value="P:telomere maintenance via telomerase"/>
    <property type="evidence" value="ECO:0007669"/>
    <property type="project" value="InterPro"/>
</dbReference>
<accession>A0A8F2VX86</accession>
<evidence type="ECO:0000256" key="12">
    <source>
        <dbReference type="ARBA" id="ARBA00022801"/>
    </source>
</evidence>
<dbReference type="Pfam" id="PF13691">
    <property type="entry name" value="Lactamase_B_4"/>
    <property type="match status" value="1"/>
</dbReference>
<evidence type="ECO:0000256" key="1">
    <source>
        <dbReference type="ARBA" id="ARBA00000402"/>
    </source>
</evidence>
<dbReference type="Gene3D" id="2.40.50.960">
    <property type="match status" value="1"/>
</dbReference>
<comment type="similarity">
    <text evidence="5">Belongs to the RNase Z family.</text>
</comment>
<keyword evidence="13" id="KW-0862">Zinc</keyword>
<keyword evidence="15" id="KW-0539">Nucleus</keyword>
<comment type="similarity">
    <text evidence="16">Belongs to the EST3 family.</text>
</comment>
<feature type="domain" description="Shelterin complex subunit TPP1/Est3" evidence="20">
    <location>
        <begin position="903"/>
        <end position="1052"/>
    </location>
</feature>
<evidence type="ECO:0000256" key="5">
    <source>
        <dbReference type="ARBA" id="ARBA00007823"/>
    </source>
</evidence>
<dbReference type="EMBL" id="CP076749">
    <property type="protein sequence ID" value="QWW21396.1"/>
    <property type="molecule type" value="Genomic_DNA"/>
</dbReference>
<evidence type="ECO:0000256" key="11">
    <source>
        <dbReference type="ARBA" id="ARBA00022759"/>
    </source>
</evidence>
<keyword evidence="8" id="KW-0819">tRNA processing</keyword>
<keyword evidence="11" id="KW-0255">Endonuclease</keyword>
<evidence type="ECO:0000256" key="8">
    <source>
        <dbReference type="ARBA" id="ARBA00022694"/>
    </source>
</evidence>
<evidence type="ECO:0000256" key="7">
    <source>
        <dbReference type="ARBA" id="ARBA00022454"/>
    </source>
</evidence>
<dbReference type="InterPro" id="IPR027794">
    <property type="entry name" value="tRNase_Z_dom"/>
</dbReference>
<evidence type="ECO:0000256" key="9">
    <source>
        <dbReference type="ARBA" id="ARBA00022722"/>
    </source>
</evidence>
<dbReference type="SUPFAM" id="SSF56281">
    <property type="entry name" value="Metallo-hydrolase/oxidoreductase"/>
    <property type="match status" value="2"/>
</dbReference>
<comment type="catalytic activity">
    <reaction evidence="1">
        <text>Endonucleolytic cleavage of RNA, removing extra 3' nucleotides from tRNA precursor, generating 3' termini of tRNAs. A 3'-hydroxy group is left at the tRNA terminus and a 5'-phosphoryl group is left at the trailer molecule.</text>
        <dbReference type="EC" id="3.1.26.11"/>
    </reaction>
</comment>
<dbReference type="GO" id="GO:0005697">
    <property type="term" value="C:telomerase holoenzyme complex"/>
    <property type="evidence" value="ECO:0007669"/>
    <property type="project" value="InterPro"/>
</dbReference>
<evidence type="ECO:0000313" key="22">
    <source>
        <dbReference type="EMBL" id="QWW21396.1"/>
    </source>
</evidence>
<keyword evidence="14" id="KW-0779">Telomere</keyword>
<dbReference type="Proteomes" id="UP000825438">
    <property type="component" value="Chromosome I"/>
</dbReference>
<dbReference type="Gene3D" id="3.60.15.10">
    <property type="entry name" value="Ribonuclease Z/Hydroxyacylglutathione hydrolase-like"/>
    <property type="match status" value="2"/>
</dbReference>
<organism evidence="22">
    <name type="scientific">Candidozyma auris</name>
    <name type="common">Yeast</name>
    <name type="synonym">Candida auris</name>
    <dbReference type="NCBI Taxonomy" id="498019"/>
    <lineage>
        <taxon>Eukaryota</taxon>
        <taxon>Fungi</taxon>
        <taxon>Dikarya</taxon>
        <taxon>Ascomycota</taxon>
        <taxon>Saccharomycotina</taxon>
        <taxon>Pichiomycetes</taxon>
        <taxon>Metschnikowiaceae</taxon>
        <taxon>Candidozyma</taxon>
    </lineage>
</organism>
<evidence type="ECO:0000256" key="14">
    <source>
        <dbReference type="ARBA" id="ARBA00022895"/>
    </source>
</evidence>
<keyword evidence="10" id="KW-0479">Metal-binding</keyword>
<dbReference type="GO" id="GO:0005739">
    <property type="term" value="C:mitochondrion"/>
    <property type="evidence" value="ECO:0007669"/>
    <property type="project" value="TreeGrafter"/>
</dbReference>
<dbReference type="GO" id="GO:1990180">
    <property type="term" value="P:mitochondrial tRNA 3'-end processing"/>
    <property type="evidence" value="ECO:0007669"/>
    <property type="project" value="TreeGrafter"/>
</dbReference>
<evidence type="ECO:0000256" key="15">
    <source>
        <dbReference type="ARBA" id="ARBA00023242"/>
    </source>
</evidence>
<protein>
    <recommendedName>
        <fullName evidence="17">Telomere replication protein EST3</fullName>
        <ecNumber evidence="6">3.1.26.11</ecNumber>
    </recommendedName>
</protein>
<evidence type="ECO:0000256" key="19">
    <source>
        <dbReference type="SAM" id="MobiDB-lite"/>
    </source>
</evidence>
<evidence type="ECO:0000256" key="3">
    <source>
        <dbReference type="ARBA" id="ARBA00004123"/>
    </source>
</evidence>
<keyword evidence="9" id="KW-0540">Nuclease</keyword>
<dbReference type="PANTHER" id="PTHR12553:SF49">
    <property type="entry name" value="ZINC PHOSPHODIESTERASE ELAC PROTEIN 2"/>
    <property type="match status" value="1"/>
</dbReference>
<evidence type="ECO:0000256" key="13">
    <source>
        <dbReference type="ARBA" id="ARBA00022833"/>
    </source>
</evidence>
<dbReference type="InterPro" id="IPR019437">
    <property type="entry name" value="TPP1/Est3"/>
</dbReference>
<evidence type="ECO:0000259" key="20">
    <source>
        <dbReference type="Pfam" id="PF10341"/>
    </source>
</evidence>
<keyword evidence="7" id="KW-0158">Chromosome</keyword>
<evidence type="ECO:0000256" key="4">
    <source>
        <dbReference type="ARBA" id="ARBA00004574"/>
    </source>
</evidence>
<evidence type="ECO:0000259" key="21">
    <source>
        <dbReference type="Pfam" id="PF13691"/>
    </source>
</evidence>
<name>A0A8F2VX86_CANAR</name>
<feature type="domain" description="tRNase Z endonuclease" evidence="21">
    <location>
        <begin position="48"/>
        <end position="111"/>
    </location>
</feature>